<keyword evidence="4" id="KW-0997">Cell inner membrane</keyword>
<feature type="transmembrane region" description="Helical" evidence="9">
    <location>
        <begin position="143"/>
        <end position="161"/>
    </location>
</feature>
<evidence type="ECO:0000256" key="8">
    <source>
        <dbReference type="ARBA" id="ARBA00038436"/>
    </source>
</evidence>
<keyword evidence="5 9" id="KW-0812">Transmembrane</keyword>
<keyword evidence="3" id="KW-1003">Cell membrane</keyword>
<dbReference type="GO" id="GO:0005886">
    <property type="term" value="C:plasma membrane"/>
    <property type="evidence" value="ECO:0007669"/>
    <property type="project" value="UniProtKB-SubCell"/>
</dbReference>
<dbReference type="EMBL" id="PGEZ01000001">
    <property type="protein sequence ID" value="PJJ58041.1"/>
    <property type="molecule type" value="Genomic_DNA"/>
</dbReference>
<proteinExistence type="inferred from homology"/>
<keyword evidence="12" id="KW-1185">Reference proteome</keyword>
<evidence type="ECO:0000256" key="7">
    <source>
        <dbReference type="ARBA" id="ARBA00023136"/>
    </source>
</evidence>
<evidence type="ECO:0000256" key="1">
    <source>
        <dbReference type="ARBA" id="ARBA00004429"/>
    </source>
</evidence>
<accession>A0A2M9BJC5</accession>
<feature type="transmembrane region" description="Helical" evidence="9">
    <location>
        <begin position="29"/>
        <end position="51"/>
    </location>
</feature>
<keyword evidence="7 9" id="KW-0472">Membrane</keyword>
<keyword evidence="2" id="KW-0813">Transport</keyword>
<evidence type="ECO:0000259" key="10">
    <source>
        <dbReference type="Pfam" id="PF04290"/>
    </source>
</evidence>
<keyword evidence="6 9" id="KW-1133">Transmembrane helix</keyword>
<evidence type="ECO:0000256" key="9">
    <source>
        <dbReference type="SAM" id="Phobius"/>
    </source>
</evidence>
<comment type="subcellular location">
    <subcellularLocation>
        <location evidence="1">Cell inner membrane</location>
        <topology evidence="1">Multi-pass membrane protein</topology>
    </subcellularLocation>
</comment>
<evidence type="ECO:0000256" key="6">
    <source>
        <dbReference type="ARBA" id="ARBA00022989"/>
    </source>
</evidence>
<comment type="caution">
    <text evidence="11">The sequence shown here is derived from an EMBL/GenBank/DDBJ whole genome shotgun (WGS) entry which is preliminary data.</text>
</comment>
<dbReference type="GO" id="GO:0022857">
    <property type="term" value="F:transmembrane transporter activity"/>
    <property type="evidence" value="ECO:0007669"/>
    <property type="project" value="TreeGrafter"/>
</dbReference>
<dbReference type="AlphaFoldDB" id="A0A2M9BJC5"/>
<evidence type="ECO:0000256" key="2">
    <source>
        <dbReference type="ARBA" id="ARBA00022448"/>
    </source>
</evidence>
<gene>
    <name evidence="11" type="ORF">CLV56_2285</name>
</gene>
<feature type="transmembrane region" description="Helical" evidence="9">
    <location>
        <begin position="102"/>
        <end position="123"/>
    </location>
</feature>
<dbReference type="OrthoDB" id="3557025at2"/>
<protein>
    <submittedName>
        <fullName evidence="11">TRAP-type C4-dicarboxylate transport system permease small subunit</fullName>
    </submittedName>
</protein>
<dbReference type="Proteomes" id="UP000230842">
    <property type="component" value="Unassembled WGS sequence"/>
</dbReference>
<dbReference type="RefSeq" id="WP_100414839.1">
    <property type="nucleotide sequence ID" value="NZ_PGEZ01000001.1"/>
</dbReference>
<reference evidence="11 12" key="1">
    <citation type="submission" date="2017-11" db="EMBL/GenBank/DDBJ databases">
        <title>Genomic Encyclopedia of Archaeal and Bacterial Type Strains, Phase II (KMG-II): From Individual Species to Whole Genera.</title>
        <authorList>
            <person name="Goeker M."/>
        </authorList>
    </citation>
    <scope>NUCLEOTIDE SEQUENCE [LARGE SCALE GENOMIC DNA]</scope>
    <source>
        <strain evidence="11 12">DSM 27763</strain>
    </source>
</reference>
<feature type="transmembrane region" description="Helical" evidence="9">
    <location>
        <begin position="63"/>
        <end position="81"/>
    </location>
</feature>
<dbReference type="Pfam" id="PF04290">
    <property type="entry name" value="DctQ"/>
    <property type="match status" value="1"/>
</dbReference>
<dbReference type="GO" id="GO:0015740">
    <property type="term" value="P:C4-dicarboxylate transport"/>
    <property type="evidence" value="ECO:0007669"/>
    <property type="project" value="TreeGrafter"/>
</dbReference>
<comment type="similarity">
    <text evidence="8">Belongs to the TRAP transporter small permease family.</text>
</comment>
<evidence type="ECO:0000256" key="5">
    <source>
        <dbReference type="ARBA" id="ARBA00022692"/>
    </source>
</evidence>
<dbReference type="PANTHER" id="PTHR35011">
    <property type="entry name" value="2,3-DIKETO-L-GULONATE TRAP TRANSPORTER SMALL PERMEASE PROTEIN YIAM"/>
    <property type="match status" value="1"/>
</dbReference>
<feature type="domain" description="Tripartite ATP-independent periplasmic transporters DctQ component" evidence="10">
    <location>
        <begin position="39"/>
        <end position="164"/>
    </location>
</feature>
<evidence type="ECO:0000313" key="11">
    <source>
        <dbReference type="EMBL" id="PJJ58041.1"/>
    </source>
</evidence>
<name>A0A2M9BJC5_9ACTN</name>
<evidence type="ECO:0000256" key="3">
    <source>
        <dbReference type="ARBA" id="ARBA00022475"/>
    </source>
</evidence>
<dbReference type="InterPro" id="IPR055348">
    <property type="entry name" value="DctQ"/>
</dbReference>
<organism evidence="11 12">
    <name type="scientific">Mumia flava</name>
    <dbReference type="NCBI Taxonomy" id="1348852"/>
    <lineage>
        <taxon>Bacteria</taxon>
        <taxon>Bacillati</taxon>
        <taxon>Actinomycetota</taxon>
        <taxon>Actinomycetes</taxon>
        <taxon>Propionibacteriales</taxon>
        <taxon>Nocardioidaceae</taxon>
        <taxon>Mumia</taxon>
    </lineage>
</organism>
<evidence type="ECO:0000256" key="4">
    <source>
        <dbReference type="ARBA" id="ARBA00022519"/>
    </source>
</evidence>
<sequence length="194" mass="20973">MPETTRPRVALQRPRWLVRVLRGVELAELTLGAVLLATILVLVVLQVVTRITPLDSNVWNGEIAKYALVWLAFGMSGYLLGRDEHITLDVIDKVLPPLGRRLVQAFAMLVVAATCGLFAYEGWDLVSSGSPIKSPAAGIPLPWIYVIPTIGIALTAVRAVLEVVFPTSHEGVVHVAGEAIADESVHQPDDRSAV</sequence>
<evidence type="ECO:0000313" key="12">
    <source>
        <dbReference type="Proteomes" id="UP000230842"/>
    </source>
</evidence>
<dbReference type="PANTHER" id="PTHR35011:SF2">
    <property type="entry name" value="2,3-DIKETO-L-GULONATE TRAP TRANSPORTER SMALL PERMEASE PROTEIN YIAM"/>
    <property type="match status" value="1"/>
</dbReference>
<dbReference type="InterPro" id="IPR007387">
    <property type="entry name" value="TRAP_DctQ"/>
</dbReference>